<dbReference type="EMBL" id="JABBGK010000001">
    <property type="protein sequence ID" value="NML73005.1"/>
    <property type="molecule type" value="Genomic_DNA"/>
</dbReference>
<dbReference type="Pfam" id="PF04380">
    <property type="entry name" value="BMFP"/>
    <property type="match status" value="1"/>
</dbReference>
<gene>
    <name evidence="1" type="ORF">HHL25_02585</name>
</gene>
<proteinExistence type="predicted"/>
<name>A0A7Y0FUL9_9HYPH</name>
<organism evidence="1 2">
    <name type="scientific">Rhizobium terricola</name>
    <dbReference type="NCBI Taxonomy" id="2728849"/>
    <lineage>
        <taxon>Bacteria</taxon>
        <taxon>Pseudomonadati</taxon>
        <taxon>Pseudomonadota</taxon>
        <taxon>Alphaproteobacteria</taxon>
        <taxon>Hyphomicrobiales</taxon>
        <taxon>Rhizobiaceae</taxon>
        <taxon>Rhizobium/Agrobacterium group</taxon>
        <taxon>Rhizobium</taxon>
    </lineage>
</organism>
<dbReference type="AlphaFoldDB" id="A0A7Y0FUL9"/>
<dbReference type="Proteomes" id="UP000541470">
    <property type="component" value="Unassembled WGS sequence"/>
</dbReference>
<accession>A0A7Y0FUL9</accession>
<sequence>MSTGPNRIMDEFAKLMTDAAGAAQGVRKEMETAFHSQAERWLNSMDVVKREEFEAVREMAIKARDENDALLKRIEALEAKLAAKGKSA</sequence>
<comment type="caution">
    <text evidence="1">The sequence shown here is derived from an EMBL/GenBank/DDBJ whole genome shotgun (WGS) entry which is preliminary data.</text>
</comment>
<keyword evidence="2" id="KW-1185">Reference proteome</keyword>
<evidence type="ECO:0000313" key="1">
    <source>
        <dbReference type="EMBL" id="NML73005.1"/>
    </source>
</evidence>
<evidence type="ECO:0000313" key="2">
    <source>
        <dbReference type="Proteomes" id="UP000541470"/>
    </source>
</evidence>
<dbReference type="InterPro" id="IPR007475">
    <property type="entry name" value="UbiK"/>
</dbReference>
<protein>
    <submittedName>
        <fullName evidence="1">Accessory factor UbiK family protein</fullName>
    </submittedName>
</protein>
<dbReference type="RefSeq" id="WP_169586971.1">
    <property type="nucleotide sequence ID" value="NZ_JABBGK010000001.1"/>
</dbReference>
<reference evidence="1 2" key="1">
    <citation type="submission" date="2020-04" db="EMBL/GenBank/DDBJ databases">
        <title>Rhizobium sp. S-51 isolated from soil.</title>
        <authorList>
            <person name="Dahal R.H."/>
        </authorList>
    </citation>
    <scope>NUCLEOTIDE SEQUENCE [LARGE SCALE GENOMIC DNA]</scope>
    <source>
        <strain evidence="1 2">S-51</strain>
    </source>
</reference>